<dbReference type="Proteomes" id="UP001153069">
    <property type="component" value="Unassembled WGS sequence"/>
</dbReference>
<protein>
    <recommendedName>
        <fullName evidence="2 5">peptidylprolyl isomerase</fullName>
        <ecNumber evidence="2 5">5.2.1.8</ecNumber>
    </recommendedName>
</protein>
<comment type="catalytic activity">
    <reaction evidence="1 5">
        <text>[protein]-peptidylproline (omega=180) = [protein]-peptidylproline (omega=0)</text>
        <dbReference type="Rhea" id="RHEA:16237"/>
        <dbReference type="Rhea" id="RHEA-COMP:10747"/>
        <dbReference type="Rhea" id="RHEA-COMP:10748"/>
        <dbReference type="ChEBI" id="CHEBI:83833"/>
        <dbReference type="ChEBI" id="CHEBI:83834"/>
        <dbReference type="EC" id="5.2.1.8"/>
    </reaction>
</comment>
<sequence>MTLIKTKPLSPFKACKPLLLVIGLVAIINAMMSGVGHVSAEEVRVEVLRRGDGPAVTKNHKYRSMVTLYIEGESGEKTPSGWSTRKEDGAARDSPFVFQPGVNLIEGWTQGVLQMKEGDRSLLHVPSKLGYGSRPMGSKGGSFYIPANSNLLFDIEIMGKESQTS</sequence>
<accession>A0A9N8E3I3</accession>
<keyword evidence="4 5" id="KW-0413">Isomerase</keyword>
<organism evidence="7 8">
    <name type="scientific">Seminavis robusta</name>
    <dbReference type="NCBI Taxonomy" id="568900"/>
    <lineage>
        <taxon>Eukaryota</taxon>
        <taxon>Sar</taxon>
        <taxon>Stramenopiles</taxon>
        <taxon>Ochrophyta</taxon>
        <taxon>Bacillariophyta</taxon>
        <taxon>Bacillariophyceae</taxon>
        <taxon>Bacillariophycidae</taxon>
        <taxon>Naviculales</taxon>
        <taxon>Naviculaceae</taxon>
        <taxon>Seminavis</taxon>
    </lineage>
</organism>
<reference evidence="7" key="1">
    <citation type="submission" date="2020-06" db="EMBL/GenBank/DDBJ databases">
        <authorList>
            <consortium name="Plant Systems Biology data submission"/>
        </authorList>
    </citation>
    <scope>NUCLEOTIDE SEQUENCE</scope>
    <source>
        <strain evidence="7">D6</strain>
    </source>
</reference>
<evidence type="ECO:0000313" key="8">
    <source>
        <dbReference type="Proteomes" id="UP001153069"/>
    </source>
</evidence>
<proteinExistence type="predicted"/>
<dbReference type="PANTHER" id="PTHR45779">
    <property type="entry name" value="PEPTIDYLPROLYL ISOMERASE"/>
    <property type="match status" value="1"/>
</dbReference>
<dbReference type="InterPro" id="IPR001179">
    <property type="entry name" value="PPIase_FKBP_dom"/>
</dbReference>
<dbReference type="GO" id="GO:0005783">
    <property type="term" value="C:endoplasmic reticulum"/>
    <property type="evidence" value="ECO:0007669"/>
    <property type="project" value="TreeGrafter"/>
</dbReference>
<keyword evidence="3 5" id="KW-0697">Rotamase</keyword>
<dbReference type="EC" id="5.2.1.8" evidence="2 5"/>
<comment type="caution">
    <text evidence="7">The sequence shown here is derived from an EMBL/GenBank/DDBJ whole genome shotgun (WGS) entry which is preliminary data.</text>
</comment>
<dbReference type="EMBL" id="CAICTM010000615">
    <property type="protein sequence ID" value="CAB9513827.1"/>
    <property type="molecule type" value="Genomic_DNA"/>
</dbReference>
<dbReference type="PROSITE" id="PS50059">
    <property type="entry name" value="FKBP_PPIASE"/>
    <property type="match status" value="1"/>
</dbReference>
<evidence type="ECO:0000313" key="7">
    <source>
        <dbReference type="EMBL" id="CAB9513827.1"/>
    </source>
</evidence>
<evidence type="ECO:0000259" key="6">
    <source>
        <dbReference type="PROSITE" id="PS50059"/>
    </source>
</evidence>
<dbReference type="InterPro" id="IPR046357">
    <property type="entry name" value="PPIase_dom_sf"/>
</dbReference>
<dbReference type="Pfam" id="PF00254">
    <property type="entry name" value="FKBP_C"/>
    <property type="match status" value="1"/>
</dbReference>
<dbReference type="GO" id="GO:0003755">
    <property type="term" value="F:peptidyl-prolyl cis-trans isomerase activity"/>
    <property type="evidence" value="ECO:0007669"/>
    <property type="project" value="UniProtKB-KW"/>
</dbReference>
<evidence type="ECO:0000256" key="1">
    <source>
        <dbReference type="ARBA" id="ARBA00000971"/>
    </source>
</evidence>
<dbReference type="SUPFAM" id="SSF54534">
    <property type="entry name" value="FKBP-like"/>
    <property type="match status" value="1"/>
</dbReference>
<dbReference type="InterPro" id="IPR044609">
    <property type="entry name" value="FKBP2/11"/>
</dbReference>
<evidence type="ECO:0000256" key="4">
    <source>
        <dbReference type="ARBA" id="ARBA00023235"/>
    </source>
</evidence>
<dbReference type="OrthoDB" id="1902587at2759"/>
<name>A0A9N8E3I3_9STRA</name>
<keyword evidence="8" id="KW-1185">Reference proteome</keyword>
<feature type="domain" description="PPIase FKBP-type" evidence="6">
    <location>
        <begin position="63"/>
        <end position="161"/>
    </location>
</feature>
<evidence type="ECO:0000256" key="5">
    <source>
        <dbReference type="PROSITE-ProRule" id="PRU00277"/>
    </source>
</evidence>
<evidence type="ECO:0000256" key="3">
    <source>
        <dbReference type="ARBA" id="ARBA00023110"/>
    </source>
</evidence>
<evidence type="ECO:0000256" key="2">
    <source>
        <dbReference type="ARBA" id="ARBA00013194"/>
    </source>
</evidence>
<dbReference type="Gene3D" id="3.10.50.40">
    <property type="match status" value="1"/>
</dbReference>
<dbReference type="AlphaFoldDB" id="A0A9N8E3I3"/>
<gene>
    <name evidence="7" type="ORF">SEMRO_616_G175950.1</name>
</gene>
<dbReference type="PANTHER" id="PTHR45779:SF7">
    <property type="entry name" value="PEPTIDYLPROLYL ISOMERASE"/>
    <property type="match status" value="1"/>
</dbReference>